<gene>
    <name evidence="1" type="ORF">BSU04_19140</name>
</gene>
<dbReference type="AlphaFoldDB" id="A0A226X120"/>
<organism evidence="1 2">
    <name type="scientific">Caballeronia sordidicola</name>
    <name type="common">Burkholderia sordidicola</name>
    <dbReference type="NCBI Taxonomy" id="196367"/>
    <lineage>
        <taxon>Bacteria</taxon>
        <taxon>Pseudomonadati</taxon>
        <taxon>Pseudomonadota</taxon>
        <taxon>Betaproteobacteria</taxon>
        <taxon>Burkholderiales</taxon>
        <taxon>Burkholderiaceae</taxon>
        <taxon>Caballeronia</taxon>
    </lineage>
</organism>
<reference evidence="2" key="1">
    <citation type="submission" date="2017-01" db="EMBL/GenBank/DDBJ databases">
        <title>Genome Analysis of Deinococcus marmoris KOPRI26562.</title>
        <authorList>
            <person name="Kim J.H."/>
            <person name="Oh H.-M."/>
        </authorList>
    </citation>
    <scope>NUCLEOTIDE SEQUENCE [LARGE SCALE GENOMIC DNA]</scope>
    <source>
        <strain evidence="2">PAMC 26633</strain>
    </source>
</reference>
<dbReference type="EMBL" id="MTHB01000110">
    <property type="protein sequence ID" value="OXC77131.1"/>
    <property type="molecule type" value="Genomic_DNA"/>
</dbReference>
<name>A0A226X120_CABSO</name>
<sequence length="39" mass="4488">MALRNAAPLHNETAAEECCLFEVFMVHLKMTVRKIVRQS</sequence>
<protein>
    <submittedName>
        <fullName evidence="1">Uncharacterized protein</fullName>
    </submittedName>
</protein>
<proteinExistence type="predicted"/>
<accession>A0A226X120</accession>
<comment type="caution">
    <text evidence="1">The sequence shown here is derived from an EMBL/GenBank/DDBJ whole genome shotgun (WGS) entry which is preliminary data.</text>
</comment>
<evidence type="ECO:0000313" key="1">
    <source>
        <dbReference type="EMBL" id="OXC77131.1"/>
    </source>
</evidence>
<evidence type="ECO:0000313" key="2">
    <source>
        <dbReference type="Proteomes" id="UP000214720"/>
    </source>
</evidence>
<dbReference type="Proteomes" id="UP000214720">
    <property type="component" value="Unassembled WGS sequence"/>
</dbReference>